<dbReference type="InterPro" id="IPR001251">
    <property type="entry name" value="CRAL-TRIO_dom"/>
</dbReference>
<evidence type="ECO:0000313" key="4">
    <source>
        <dbReference type="Proteomes" id="UP000053477"/>
    </source>
</evidence>
<dbReference type="Pfam" id="PF00650">
    <property type="entry name" value="CRAL_TRIO"/>
    <property type="match status" value="1"/>
</dbReference>
<dbReference type="SMART" id="SM00516">
    <property type="entry name" value="SEC14"/>
    <property type="match status" value="1"/>
</dbReference>
<keyword evidence="4" id="KW-1185">Reference proteome</keyword>
<dbReference type="InterPro" id="IPR036865">
    <property type="entry name" value="CRAL-TRIO_dom_sf"/>
</dbReference>
<name>A0A0H2S0D3_9AGAM</name>
<dbReference type="SMART" id="SM01100">
    <property type="entry name" value="CRAL_TRIO_N"/>
    <property type="match status" value="1"/>
</dbReference>
<dbReference type="OrthoDB" id="30289at2759"/>
<proteinExistence type="predicted"/>
<dbReference type="CDD" id="cd00170">
    <property type="entry name" value="SEC14"/>
    <property type="match status" value="1"/>
</dbReference>
<feature type="domain" description="CRAL-TRIO" evidence="2">
    <location>
        <begin position="126"/>
        <end position="305"/>
    </location>
</feature>
<protein>
    <submittedName>
        <fullName evidence="3">CRAL/TRIO domain-containing protein</fullName>
    </submittedName>
</protein>
<sequence>MLNTLVPAVLKSGTDKTSDSDSTTDQGGAEMPDEPIEMPKLAGHAGRLTQEQEATLATFKSSLQKADLYTPGSGEAKPSHDDATLLRFLRARRFDPVKAQKQFADRIVWQKQHDVDNLFANFPTDEFEDSRRYYPRWTGRRDKMGLPVYVYQLSALTSELQGEMNAVSAERKYQRIVVLYEFMLRFVCPLCSSIPRQMAPTPVSAVTTIIDLSDTSLRQMWNLRSHLQEASELANANYPETLGATVVVNAPAFFPTIWGWIKGWFDANTRDKIHILGKNHATAIASLIEPSELPKQYGGKLDWKFLDAPLLDDEMKKVLPEMPRGPFVFDGDTLTVNRPKEFVPPATTNG</sequence>
<dbReference type="Gene3D" id="1.10.8.20">
    <property type="entry name" value="N-terminal domain of phosphatidylinositol transfer protein sec14p"/>
    <property type="match status" value="1"/>
</dbReference>
<accession>A0A0H2S0D3</accession>
<dbReference type="InterPro" id="IPR011074">
    <property type="entry name" value="CRAL/TRIO_N_dom"/>
</dbReference>
<dbReference type="PROSITE" id="PS50191">
    <property type="entry name" value="CRAL_TRIO"/>
    <property type="match status" value="1"/>
</dbReference>
<dbReference type="PANTHER" id="PTHR45657">
    <property type="entry name" value="CRAL-TRIO DOMAIN-CONTAINING PROTEIN YKL091C-RELATED"/>
    <property type="match status" value="1"/>
</dbReference>
<dbReference type="EMBL" id="KQ085906">
    <property type="protein sequence ID" value="KLO17347.1"/>
    <property type="molecule type" value="Genomic_DNA"/>
</dbReference>
<dbReference type="PANTHER" id="PTHR45657:SF3">
    <property type="entry name" value="TRANSPORTER, PUTATIVE (AFU_ORTHOLOGUE AFUA_5G09260)-RELATED"/>
    <property type="match status" value="1"/>
</dbReference>
<dbReference type="InterPro" id="IPR036273">
    <property type="entry name" value="CRAL/TRIO_N_dom_sf"/>
</dbReference>
<organism evidence="3 4">
    <name type="scientific">Schizopora paradoxa</name>
    <dbReference type="NCBI Taxonomy" id="27342"/>
    <lineage>
        <taxon>Eukaryota</taxon>
        <taxon>Fungi</taxon>
        <taxon>Dikarya</taxon>
        <taxon>Basidiomycota</taxon>
        <taxon>Agaricomycotina</taxon>
        <taxon>Agaricomycetes</taxon>
        <taxon>Hymenochaetales</taxon>
        <taxon>Schizoporaceae</taxon>
        <taxon>Schizopora</taxon>
    </lineage>
</organism>
<dbReference type="STRING" id="27342.A0A0H2S0D3"/>
<dbReference type="SUPFAM" id="SSF46938">
    <property type="entry name" value="CRAL/TRIO N-terminal domain"/>
    <property type="match status" value="1"/>
</dbReference>
<reference evidence="3 4" key="1">
    <citation type="submission" date="2015-04" db="EMBL/GenBank/DDBJ databases">
        <title>Complete genome sequence of Schizopora paradoxa KUC8140, a cosmopolitan wood degrader in East Asia.</title>
        <authorList>
            <consortium name="DOE Joint Genome Institute"/>
            <person name="Min B."/>
            <person name="Park H."/>
            <person name="Jang Y."/>
            <person name="Kim J.-J."/>
            <person name="Kim K.H."/>
            <person name="Pangilinan J."/>
            <person name="Lipzen A."/>
            <person name="Riley R."/>
            <person name="Grigoriev I.V."/>
            <person name="Spatafora J.W."/>
            <person name="Choi I.-G."/>
        </authorList>
    </citation>
    <scope>NUCLEOTIDE SEQUENCE [LARGE SCALE GENOMIC DNA]</scope>
    <source>
        <strain evidence="3 4">KUC8140</strain>
    </source>
</reference>
<dbReference type="InterPro" id="IPR051026">
    <property type="entry name" value="PI/PC_transfer"/>
</dbReference>
<dbReference type="Pfam" id="PF03765">
    <property type="entry name" value="CRAL_TRIO_N"/>
    <property type="match status" value="1"/>
</dbReference>
<dbReference type="Gene3D" id="3.40.525.10">
    <property type="entry name" value="CRAL-TRIO lipid binding domain"/>
    <property type="match status" value="1"/>
</dbReference>
<dbReference type="Proteomes" id="UP000053477">
    <property type="component" value="Unassembled WGS sequence"/>
</dbReference>
<dbReference type="InParanoid" id="A0A0H2S0D3"/>
<feature type="region of interest" description="Disordered" evidence="1">
    <location>
        <begin position="1"/>
        <end position="37"/>
    </location>
</feature>
<evidence type="ECO:0000256" key="1">
    <source>
        <dbReference type="SAM" id="MobiDB-lite"/>
    </source>
</evidence>
<gene>
    <name evidence="3" type="ORF">SCHPADRAFT_846808</name>
</gene>
<feature type="non-terminal residue" evidence="3">
    <location>
        <position position="350"/>
    </location>
</feature>
<evidence type="ECO:0000259" key="2">
    <source>
        <dbReference type="PROSITE" id="PS50191"/>
    </source>
</evidence>
<dbReference type="SUPFAM" id="SSF52087">
    <property type="entry name" value="CRAL/TRIO domain"/>
    <property type="match status" value="1"/>
</dbReference>
<dbReference type="AlphaFoldDB" id="A0A0H2S0D3"/>
<evidence type="ECO:0000313" key="3">
    <source>
        <dbReference type="EMBL" id="KLO17347.1"/>
    </source>
</evidence>